<dbReference type="GO" id="GO:0009626">
    <property type="term" value="P:plant-type hypersensitive response"/>
    <property type="evidence" value="ECO:0007669"/>
    <property type="project" value="TreeGrafter"/>
</dbReference>
<dbReference type="Proteomes" id="UP001237642">
    <property type="component" value="Unassembled WGS sequence"/>
</dbReference>
<proteinExistence type="predicted"/>
<comment type="caution">
    <text evidence="1">The sequence shown here is derived from an EMBL/GenBank/DDBJ whole genome shotgun (WGS) entry which is preliminary data.</text>
</comment>
<dbReference type="GO" id="GO:2000031">
    <property type="term" value="P:regulation of salicylic acid mediated signaling pathway"/>
    <property type="evidence" value="ECO:0007669"/>
    <property type="project" value="InterPro"/>
</dbReference>
<evidence type="ECO:0000313" key="2">
    <source>
        <dbReference type="Proteomes" id="UP001237642"/>
    </source>
</evidence>
<dbReference type="EMBL" id="JAUIZM010000009">
    <property type="protein sequence ID" value="KAK1364648.1"/>
    <property type="molecule type" value="Genomic_DNA"/>
</dbReference>
<reference evidence="1" key="1">
    <citation type="submission" date="2023-02" db="EMBL/GenBank/DDBJ databases">
        <title>Genome of toxic invasive species Heracleum sosnowskyi carries increased number of genes despite the absence of recent whole-genome duplications.</title>
        <authorList>
            <person name="Schelkunov M."/>
            <person name="Shtratnikova V."/>
            <person name="Makarenko M."/>
            <person name="Klepikova A."/>
            <person name="Omelchenko D."/>
            <person name="Novikova G."/>
            <person name="Obukhova E."/>
            <person name="Bogdanov V."/>
            <person name="Penin A."/>
            <person name="Logacheva M."/>
        </authorList>
    </citation>
    <scope>NUCLEOTIDE SEQUENCE</scope>
    <source>
        <strain evidence="1">Hsosn_3</strain>
        <tissue evidence="1">Leaf</tissue>
    </source>
</reference>
<organism evidence="1 2">
    <name type="scientific">Heracleum sosnowskyi</name>
    <dbReference type="NCBI Taxonomy" id="360622"/>
    <lineage>
        <taxon>Eukaryota</taxon>
        <taxon>Viridiplantae</taxon>
        <taxon>Streptophyta</taxon>
        <taxon>Embryophyta</taxon>
        <taxon>Tracheophyta</taxon>
        <taxon>Spermatophyta</taxon>
        <taxon>Magnoliopsida</taxon>
        <taxon>eudicotyledons</taxon>
        <taxon>Gunneridae</taxon>
        <taxon>Pentapetalae</taxon>
        <taxon>asterids</taxon>
        <taxon>campanulids</taxon>
        <taxon>Apiales</taxon>
        <taxon>Apiaceae</taxon>
        <taxon>Apioideae</taxon>
        <taxon>apioid superclade</taxon>
        <taxon>Tordylieae</taxon>
        <taxon>Tordyliinae</taxon>
        <taxon>Heracleum</taxon>
    </lineage>
</organism>
<keyword evidence="2" id="KW-1185">Reference proteome</keyword>
<name>A0AAD8HE97_9APIA</name>
<dbReference type="PANTHER" id="PTHR33199">
    <property type="entry name" value="MACPF DOMAIN-CONTAINING PROTEIN CAD1"/>
    <property type="match status" value="1"/>
</dbReference>
<evidence type="ECO:0000313" key="1">
    <source>
        <dbReference type="EMBL" id="KAK1364648.1"/>
    </source>
</evidence>
<gene>
    <name evidence="1" type="ORF">POM88_040209</name>
</gene>
<sequence>MTSQEHKELYHATLIIFCEIILCFLGEDDQTRRKELASPGGISISDVHAWIKCDEDIGAIESISLSGKVPSGLFYAMFDYGCWQKGAATMKALAFDGWFVTLYSIELARSHTTLLADVKKPVPSSWDPAALAEYSVVAYLESWTLRWLSFKRARNVLFQVLDFFIQLHTIITLTKGCKSRCRVPCLSLKEQMVKKRGGDLNYY</sequence>
<dbReference type="AlphaFoldDB" id="A0AAD8HE97"/>
<accession>A0AAD8HE97</accession>
<dbReference type="InterPro" id="IPR044663">
    <property type="entry name" value="CAD1/NSL1-like"/>
</dbReference>
<dbReference type="PANTHER" id="PTHR33199:SF8">
    <property type="entry name" value="MACPF DOMAIN-CONTAINING PROTEIN NSL1"/>
    <property type="match status" value="1"/>
</dbReference>
<reference evidence="1" key="2">
    <citation type="submission" date="2023-05" db="EMBL/GenBank/DDBJ databases">
        <authorList>
            <person name="Schelkunov M.I."/>
        </authorList>
    </citation>
    <scope>NUCLEOTIDE SEQUENCE</scope>
    <source>
        <strain evidence="1">Hsosn_3</strain>
        <tissue evidence="1">Leaf</tissue>
    </source>
</reference>
<dbReference type="GO" id="GO:0005886">
    <property type="term" value="C:plasma membrane"/>
    <property type="evidence" value="ECO:0007669"/>
    <property type="project" value="TreeGrafter"/>
</dbReference>
<protein>
    <submittedName>
        <fullName evidence="1">Uncharacterized protein</fullName>
    </submittedName>
</protein>